<name>A0ABV1V4T6_9ACTN</name>
<gene>
    <name evidence="1" type="ORF">ABT276_33010</name>
</gene>
<comment type="caution">
    <text evidence="1">The sequence shown here is derived from an EMBL/GenBank/DDBJ whole genome shotgun (WGS) entry which is preliminary data.</text>
</comment>
<reference evidence="1 2" key="1">
    <citation type="submission" date="2024-06" db="EMBL/GenBank/DDBJ databases">
        <title>The Natural Products Discovery Center: Release of the First 8490 Sequenced Strains for Exploring Actinobacteria Biosynthetic Diversity.</title>
        <authorList>
            <person name="Kalkreuter E."/>
            <person name="Kautsar S.A."/>
            <person name="Yang D."/>
            <person name="Bader C.D."/>
            <person name="Teijaro C.N."/>
            <person name="Fluegel L."/>
            <person name="Davis C.M."/>
            <person name="Simpson J.R."/>
            <person name="Lauterbach L."/>
            <person name="Steele A.D."/>
            <person name="Gui C."/>
            <person name="Meng S."/>
            <person name="Li G."/>
            <person name="Viehrig K."/>
            <person name="Ye F."/>
            <person name="Su P."/>
            <person name="Kiefer A.F."/>
            <person name="Nichols A."/>
            <person name="Cepeda A.J."/>
            <person name="Yan W."/>
            <person name="Fan B."/>
            <person name="Jiang Y."/>
            <person name="Adhikari A."/>
            <person name="Zheng C.-J."/>
            <person name="Schuster L."/>
            <person name="Cowan T.M."/>
            <person name="Smanski M.J."/>
            <person name="Chevrette M.G."/>
            <person name="De Carvalho L.P.S."/>
            <person name="Shen B."/>
        </authorList>
    </citation>
    <scope>NUCLEOTIDE SEQUENCE [LARGE SCALE GENOMIC DNA]</scope>
    <source>
        <strain evidence="1 2">NPDC000837</strain>
    </source>
</reference>
<evidence type="ECO:0000313" key="2">
    <source>
        <dbReference type="Proteomes" id="UP001445472"/>
    </source>
</evidence>
<protein>
    <submittedName>
        <fullName evidence="1">Uncharacterized protein</fullName>
    </submittedName>
</protein>
<keyword evidence="2" id="KW-1185">Reference proteome</keyword>
<evidence type="ECO:0000313" key="1">
    <source>
        <dbReference type="EMBL" id="MER6618039.1"/>
    </source>
</evidence>
<dbReference type="Proteomes" id="UP001445472">
    <property type="component" value="Unassembled WGS sequence"/>
</dbReference>
<sequence>MERKPHMGQCASRDTPACRWRAGLRPSREVLTVHTLGDPLDDLVNGGPPGRCVGNPQGVLQIFVQVLRHAEFTVENSAAPYSLSVGAVERLDLDVGGERRPVEDVRFTERGQVMAQLGRRVPGQAVCGVSTAAAAAWLSVDSSAGQVLPRIATGSDSFLCMPAGDRQA</sequence>
<organism evidence="1 2">
    <name type="scientific">Streptomyces xantholiticus</name>
    <dbReference type="NCBI Taxonomy" id="68285"/>
    <lineage>
        <taxon>Bacteria</taxon>
        <taxon>Bacillati</taxon>
        <taxon>Actinomycetota</taxon>
        <taxon>Actinomycetes</taxon>
        <taxon>Kitasatosporales</taxon>
        <taxon>Streptomycetaceae</taxon>
        <taxon>Streptomyces</taxon>
    </lineage>
</organism>
<dbReference type="RefSeq" id="WP_351979000.1">
    <property type="nucleotide sequence ID" value="NZ_JBEPBX010000049.1"/>
</dbReference>
<accession>A0ABV1V4T6</accession>
<dbReference type="EMBL" id="JBEPBX010000049">
    <property type="protein sequence ID" value="MER6618039.1"/>
    <property type="molecule type" value="Genomic_DNA"/>
</dbReference>
<proteinExistence type="predicted"/>